<proteinExistence type="predicted"/>
<name>A0A382UHY1_9ZZZZ</name>
<accession>A0A382UHY1</accession>
<evidence type="ECO:0000259" key="1">
    <source>
        <dbReference type="Pfam" id="PF00561"/>
    </source>
</evidence>
<organism evidence="2">
    <name type="scientific">marine metagenome</name>
    <dbReference type="NCBI Taxonomy" id="408172"/>
    <lineage>
        <taxon>unclassified sequences</taxon>
        <taxon>metagenomes</taxon>
        <taxon>ecological metagenomes</taxon>
    </lineage>
</organism>
<dbReference type="PANTHER" id="PTHR32268">
    <property type="entry name" value="HOMOSERINE O-ACETYLTRANSFERASE"/>
    <property type="match status" value="1"/>
</dbReference>
<dbReference type="PROSITE" id="PS51318">
    <property type="entry name" value="TAT"/>
    <property type="match status" value="1"/>
</dbReference>
<dbReference type="Gene3D" id="3.40.50.1820">
    <property type="entry name" value="alpha/beta hydrolase"/>
    <property type="match status" value="1"/>
</dbReference>
<dbReference type="Pfam" id="PF00561">
    <property type="entry name" value="Abhydrolase_1"/>
    <property type="match status" value="1"/>
</dbReference>
<feature type="non-terminal residue" evidence="2">
    <location>
        <position position="197"/>
    </location>
</feature>
<evidence type="ECO:0000313" key="2">
    <source>
        <dbReference type="EMBL" id="SVD33301.1"/>
    </source>
</evidence>
<dbReference type="SUPFAM" id="SSF53474">
    <property type="entry name" value="alpha/beta-Hydrolases"/>
    <property type="match status" value="1"/>
</dbReference>
<feature type="domain" description="AB hydrolase-1" evidence="1">
    <location>
        <begin position="107"/>
        <end position="196"/>
    </location>
</feature>
<dbReference type="InterPro" id="IPR000073">
    <property type="entry name" value="AB_hydrolase_1"/>
</dbReference>
<dbReference type="GO" id="GO:0016747">
    <property type="term" value="F:acyltransferase activity, transferring groups other than amino-acyl groups"/>
    <property type="evidence" value="ECO:0007669"/>
    <property type="project" value="InterPro"/>
</dbReference>
<dbReference type="InterPro" id="IPR029058">
    <property type="entry name" value="AB_hydrolase_fold"/>
</dbReference>
<reference evidence="2" key="1">
    <citation type="submission" date="2018-05" db="EMBL/GenBank/DDBJ databases">
        <authorList>
            <person name="Lanie J.A."/>
            <person name="Ng W.-L."/>
            <person name="Kazmierczak K.M."/>
            <person name="Andrzejewski T.M."/>
            <person name="Davidsen T.M."/>
            <person name="Wayne K.J."/>
            <person name="Tettelin H."/>
            <person name="Glass J.I."/>
            <person name="Rusch D."/>
            <person name="Podicherti R."/>
            <person name="Tsui H.-C.T."/>
            <person name="Winkler M.E."/>
        </authorList>
    </citation>
    <scope>NUCLEOTIDE SEQUENCE</scope>
</reference>
<gene>
    <name evidence="2" type="ORF">METZ01_LOCUS386155</name>
</gene>
<sequence>MSISRRKFIESTALALAGMAAGGKVSAATVSSRDQNDPAIRMAVSSGNGTPGVYKLGDFKLQSGEVIPDARLSYATHGTLNADHTNVIVYGTWYSGRHSDNAAMIGEGRALDPTTYFIIVPNMFGNGLSSSPSNTSEAAYPEGFPLVTVYDNVEAQYRLLRDHFSVEHVELVTGFSMSAQQAFHWGALHSVFVERIA</sequence>
<protein>
    <recommendedName>
        <fullName evidence="1">AB hydrolase-1 domain-containing protein</fullName>
    </recommendedName>
</protein>
<dbReference type="PANTHER" id="PTHR32268:SF15">
    <property type="entry name" value="HOMOSERINE ACETYLTRANSFERASE FAMILY PROTEIN (AFU_ORTHOLOGUE AFUA_1G15350)"/>
    <property type="match status" value="1"/>
</dbReference>
<dbReference type="AlphaFoldDB" id="A0A382UHY1"/>
<dbReference type="InterPro" id="IPR006311">
    <property type="entry name" value="TAT_signal"/>
</dbReference>
<dbReference type="InterPro" id="IPR008220">
    <property type="entry name" value="HAT_MetX-like"/>
</dbReference>
<dbReference type="EMBL" id="UINC01144035">
    <property type="protein sequence ID" value="SVD33301.1"/>
    <property type="molecule type" value="Genomic_DNA"/>
</dbReference>